<proteinExistence type="predicted"/>
<accession>A0ABS6JQL1</accession>
<dbReference type="RefSeq" id="WP_088075174.1">
    <property type="nucleotide sequence ID" value="NZ_JAHQCR010000010.1"/>
</dbReference>
<gene>
    <name evidence="2" type="ORF">KS407_00990</name>
</gene>
<reference evidence="2 3" key="1">
    <citation type="submission" date="2021-06" db="EMBL/GenBank/DDBJ databases">
        <title>Bacillus sp. RD4P76, an endophyte from a halophyte.</title>
        <authorList>
            <person name="Sun J.-Q."/>
        </authorList>
    </citation>
    <scope>NUCLEOTIDE SEQUENCE [LARGE SCALE GENOMIC DNA]</scope>
    <source>
        <strain evidence="2 3">JCM 17098</strain>
    </source>
</reference>
<keyword evidence="1" id="KW-0145">Chemotaxis</keyword>
<dbReference type="Gene3D" id="3.40.1550.10">
    <property type="entry name" value="CheC-like"/>
    <property type="match status" value="1"/>
</dbReference>
<dbReference type="EMBL" id="JAHQCR010000010">
    <property type="protein sequence ID" value="MBU9720014.1"/>
    <property type="molecule type" value="Genomic_DNA"/>
</dbReference>
<organism evidence="2 3">
    <name type="scientific">Evansella alkalicola</name>
    <dbReference type="NCBI Taxonomy" id="745819"/>
    <lineage>
        <taxon>Bacteria</taxon>
        <taxon>Bacillati</taxon>
        <taxon>Bacillota</taxon>
        <taxon>Bacilli</taxon>
        <taxon>Bacillales</taxon>
        <taxon>Bacillaceae</taxon>
        <taxon>Evansella</taxon>
    </lineage>
</organism>
<evidence type="ECO:0000256" key="1">
    <source>
        <dbReference type="ARBA" id="ARBA00022500"/>
    </source>
</evidence>
<protein>
    <recommendedName>
        <fullName evidence="4">Chemotaxis phosphatase CheX-like domain-containing protein</fullName>
    </recommendedName>
</protein>
<name>A0ABS6JQL1_9BACI</name>
<dbReference type="InterPro" id="IPR037257">
    <property type="entry name" value="T2SS_E_N_sf"/>
</dbReference>
<evidence type="ECO:0008006" key="4">
    <source>
        <dbReference type="Google" id="ProtNLM"/>
    </source>
</evidence>
<comment type="caution">
    <text evidence="2">The sequence shown here is derived from an EMBL/GenBank/DDBJ whole genome shotgun (WGS) entry which is preliminary data.</text>
</comment>
<dbReference type="SUPFAM" id="SSF103039">
    <property type="entry name" value="CheC-like"/>
    <property type="match status" value="1"/>
</dbReference>
<sequence length="306" mass="34528">MFSQYFGHYLLNRDLISREQLSDALEYQKQVHVKFGVLAVDKDYMTAAQVEEVHERQKQVDKRFGEIAVELDYLTGIQVETLLSSQKQSYLYLAQALVDRGYFTMDEYSKTLNEYKSEFGLSDEQFNAIKGDSISALVEKVLNSSEANKATIEYISLFVKNMVRFIDDQIRIDASLVSATEQFQWLVMQELTGDAPYYTALGAESDMFLEIASAYAEENLTEVDELAKASVSEFLNLHNGIYSVNMSNVGIILNMKPQEVLEDANISGELLCITVTTSKGNFKLLISERVNTISINSKLEKGAIKS</sequence>
<keyword evidence="3" id="KW-1185">Reference proteome</keyword>
<evidence type="ECO:0000313" key="3">
    <source>
        <dbReference type="Proteomes" id="UP000790580"/>
    </source>
</evidence>
<dbReference type="Proteomes" id="UP000790580">
    <property type="component" value="Unassembled WGS sequence"/>
</dbReference>
<dbReference type="InterPro" id="IPR028976">
    <property type="entry name" value="CheC-like_sf"/>
</dbReference>
<evidence type="ECO:0000313" key="2">
    <source>
        <dbReference type="EMBL" id="MBU9720014.1"/>
    </source>
</evidence>
<dbReference type="SUPFAM" id="SSF160246">
    <property type="entry name" value="EspE N-terminal domain-like"/>
    <property type="match status" value="1"/>
</dbReference>